<reference evidence="1 2" key="1">
    <citation type="journal article" date="2016" name="Nat. Commun.">
        <title>Ectomycorrhizal ecology is imprinted in the genome of the dominant symbiotic fungus Cenococcum geophilum.</title>
        <authorList>
            <consortium name="DOE Joint Genome Institute"/>
            <person name="Peter M."/>
            <person name="Kohler A."/>
            <person name="Ohm R.A."/>
            <person name="Kuo A."/>
            <person name="Krutzmann J."/>
            <person name="Morin E."/>
            <person name="Arend M."/>
            <person name="Barry K.W."/>
            <person name="Binder M."/>
            <person name="Choi C."/>
            <person name="Clum A."/>
            <person name="Copeland A."/>
            <person name="Grisel N."/>
            <person name="Haridas S."/>
            <person name="Kipfer T."/>
            <person name="LaButti K."/>
            <person name="Lindquist E."/>
            <person name="Lipzen A."/>
            <person name="Maire R."/>
            <person name="Meier B."/>
            <person name="Mihaltcheva S."/>
            <person name="Molinier V."/>
            <person name="Murat C."/>
            <person name="Poggeler S."/>
            <person name="Quandt C.A."/>
            <person name="Sperisen C."/>
            <person name="Tritt A."/>
            <person name="Tisserant E."/>
            <person name="Crous P.W."/>
            <person name="Henrissat B."/>
            <person name="Nehls U."/>
            <person name="Egli S."/>
            <person name="Spatafora J.W."/>
            <person name="Grigoriev I.V."/>
            <person name="Martin F.M."/>
        </authorList>
    </citation>
    <scope>NUCLEOTIDE SEQUENCE [LARGE SCALE GENOMIC DNA]</scope>
    <source>
        <strain evidence="1 2">CBS 459.81</strain>
    </source>
</reference>
<sequence length="111" mass="12615">MLSIRSRGVFTVFRREHRHWGVLVLGFLGKRWPISFLPLRMTPLFLQVPPIVHICGVFFFPSRPPNCHESQEVSVLSGFLLSFLLSPPVAATSFGASSLHCFTLFLLHHSR</sequence>
<evidence type="ECO:0000313" key="2">
    <source>
        <dbReference type="Proteomes" id="UP000250266"/>
    </source>
</evidence>
<gene>
    <name evidence="1" type="ORF">K432DRAFT_228444</name>
</gene>
<dbReference type="EMBL" id="KV744813">
    <property type="protein sequence ID" value="OCK85818.1"/>
    <property type="molecule type" value="Genomic_DNA"/>
</dbReference>
<organism evidence="1 2">
    <name type="scientific">Lepidopterella palustris CBS 459.81</name>
    <dbReference type="NCBI Taxonomy" id="1314670"/>
    <lineage>
        <taxon>Eukaryota</taxon>
        <taxon>Fungi</taxon>
        <taxon>Dikarya</taxon>
        <taxon>Ascomycota</taxon>
        <taxon>Pezizomycotina</taxon>
        <taxon>Dothideomycetes</taxon>
        <taxon>Pleosporomycetidae</taxon>
        <taxon>Mytilinidiales</taxon>
        <taxon>Argynnaceae</taxon>
        <taxon>Lepidopterella</taxon>
    </lineage>
</organism>
<keyword evidence="2" id="KW-1185">Reference proteome</keyword>
<dbReference type="AlphaFoldDB" id="A0A8E2JKJ0"/>
<protein>
    <submittedName>
        <fullName evidence="1">Uncharacterized protein</fullName>
    </submittedName>
</protein>
<dbReference type="Proteomes" id="UP000250266">
    <property type="component" value="Unassembled WGS sequence"/>
</dbReference>
<evidence type="ECO:0000313" key="1">
    <source>
        <dbReference type="EMBL" id="OCK85818.1"/>
    </source>
</evidence>
<name>A0A8E2JKJ0_9PEZI</name>
<accession>A0A8E2JKJ0</accession>
<proteinExistence type="predicted"/>